<dbReference type="EMBL" id="CP133617">
    <property type="protein sequence ID" value="WMV33457.1"/>
    <property type="molecule type" value="Genomic_DNA"/>
</dbReference>
<reference evidence="2" key="1">
    <citation type="submission" date="2023-08" db="EMBL/GenBank/DDBJ databases">
        <title>A de novo genome assembly of Solanum verrucosum Schlechtendal, a Mexican diploid species geographically isolated from the other diploid A-genome species in potato relatives.</title>
        <authorList>
            <person name="Hosaka K."/>
        </authorList>
    </citation>
    <scope>NUCLEOTIDE SEQUENCE</scope>
    <source>
        <tissue evidence="2">Young leaves</tissue>
    </source>
</reference>
<dbReference type="AlphaFoldDB" id="A0AAF0TUC5"/>
<evidence type="ECO:0000313" key="3">
    <source>
        <dbReference type="Proteomes" id="UP001234989"/>
    </source>
</evidence>
<dbReference type="Proteomes" id="UP001234989">
    <property type="component" value="Chromosome 6"/>
</dbReference>
<keyword evidence="3" id="KW-1185">Reference proteome</keyword>
<name>A0AAF0TUC5_SOLVR</name>
<accession>A0AAF0TUC5</accession>
<feature type="region of interest" description="Disordered" evidence="1">
    <location>
        <begin position="62"/>
        <end position="87"/>
    </location>
</feature>
<evidence type="ECO:0000313" key="2">
    <source>
        <dbReference type="EMBL" id="WMV33457.1"/>
    </source>
</evidence>
<evidence type="ECO:0000256" key="1">
    <source>
        <dbReference type="SAM" id="MobiDB-lite"/>
    </source>
</evidence>
<organism evidence="2 3">
    <name type="scientific">Solanum verrucosum</name>
    <dbReference type="NCBI Taxonomy" id="315347"/>
    <lineage>
        <taxon>Eukaryota</taxon>
        <taxon>Viridiplantae</taxon>
        <taxon>Streptophyta</taxon>
        <taxon>Embryophyta</taxon>
        <taxon>Tracheophyta</taxon>
        <taxon>Spermatophyta</taxon>
        <taxon>Magnoliopsida</taxon>
        <taxon>eudicotyledons</taxon>
        <taxon>Gunneridae</taxon>
        <taxon>Pentapetalae</taxon>
        <taxon>asterids</taxon>
        <taxon>lamiids</taxon>
        <taxon>Solanales</taxon>
        <taxon>Solanaceae</taxon>
        <taxon>Solanoideae</taxon>
        <taxon>Solaneae</taxon>
        <taxon>Solanum</taxon>
    </lineage>
</organism>
<proteinExistence type="predicted"/>
<sequence>MLRSIPFPHVIYAHYYLNQDPDQHIEHWYKKETFLKSYSHFIQPIFNMMMWYDTTNPPIEPPKSSLMLGRPDKNRRKSKDEPKKCGELSKNGVKMTCSIYKKISHNKAVCARPGTSSEKILHGPTKLKSASPTNINIGFRPCGLKLKGKDAVNTSHHNCNK</sequence>
<feature type="compositionally biased region" description="Basic and acidic residues" evidence="1">
    <location>
        <begin position="78"/>
        <end position="87"/>
    </location>
</feature>
<gene>
    <name evidence="2" type="ORF">MTR67_026842</name>
</gene>
<protein>
    <submittedName>
        <fullName evidence="2">Uncharacterized protein</fullName>
    </submittedName>
</protein>